<evidence type="ECO:0000256" key="12">
    <source>
        <dbReference type="ARBA" id="ARBA00076160"/>
    </source>
</evidence>
<dbReference type="InterPro" id="IPR036100">
    <property type="entry name" value="QueA_sf"/>
</dbReference>
<evidence type="ECO:0000256" key="4">
    <source>
        <dbReference type="ARBA" id="ARBA00022490"/>
    </source>
</evidence>
<sequence length="355" mass="39686">MLSLDQINAYDYSLPEELIAQVPAERRDESRLLVVNRQSGSISHHRFRDLPELLRPHDLLVLNDTRVVPARLIGHRAATGGKWEGLFLRLEDDGAWRLIGQTRGTLRAGERLTLSPADPNAASPASQLDLILEARNGDGTWRVRPDSEVPAMTLLEQFGTLPLPHYMQRDAEIADRDRYQTTYAEKPGAVAAPTAGLHFTPEVFAACQTRQIETAHVTLHVGLGTFRPVSVDNLSEHRMHSEWCELSVKSAQQIADTKATGGRIVAVGTTSVRTLESVAQQGQLRAWQGETNLFIRPPFQFQIVDALITNFHLPRSTLLVLVCTFAGRELMLAAYEEAIRERYRFFSYGDAMLIV</sequence>
<evidence type="ECO:0000256" key="2">
    <source>
        <dbReference type="ARBA" id="ARBA00004691"/>
    </source>
</evidence>
<dbReference type="InterPro" id="IPR003699">
    <property type="entry name" value="QueA"/>
</dbReference>
<dbReference type="Gene3D" id="2.40.10.240">
    <property type="entry name" value="QueA-like"/>
    <property type="match status" value="1"/>
</dbReference>
<comment type="similarity">
    <text evidence="9 13">Belongs to the QueA family.</text>
</comment>
<dbReference type="NCBIfam" id="NF001140">
    <property type="entry name" value="PRK00147.1"/>
    <property type="match status" value="1"/>
</dbReference>
<keyword evidence="4 13" id="KW-0963">Cytoplasm</keyword>
<comment type="catalytic activity">
    <reaction evidence="8 13">
        <text>7-aminomethyl-7-carbaguanosine(34) in tRNA + S-adenosyl-L-methionine = epoxyqueuosine(34) in tRNA + adenine + L-methionine + 2 H(+)</text>
        <dbReference type="Rhea" id="RHEA:32155"/>
        <dbReference type="Rhea" id="RHEA-COMP:10342"/>
        <dbReference type="Rhea" id="RHEA-COMP:18582"/>
        <dbReference type="ChEBI" id="CHEBI:15378"/>
        <dbReference type="ChEBI" id="CHEBI:16708"/>
        <dbReference type="ChEBI" id="CHEBI:57844"/>
        <dbReference type="ChEBI" id="CHEBI:59789"/>
        <dbReference type="ChEBI" id="CHEBI:82833"/>
        <dbReference type="ChEBI" id="CHEBI:194443"/>
        <dbReference type="EC" id="2.4.99.17"/>
    </reaction>
</comment>
<name>A0A1I3G850_9PLAN</name>
<evidence type="ECO:0000313" key="15">
    <source>
        <dbReference type="Proteomes" id="UP000199518"/>
    </source>
</evidence>
<evidence type="ECO:0000256" key="7">
    <source>
        <dbReference type="ARBA" id="ARBA00022785"/>
    </source>
</evidence>
<comment type="function">
    <text evidence="13">Transfers and isomerizes the ribose moiety from AdoMet to the 7-aminomethyl group of 7-deazaguanine (preQ1-tRNA) to give epoxyqueuosine (oQ-tRNA).</text>
</comment>
<dbReference type="NCBIfam" id="TIGR00113">
    <property type="entry name" value="queA"/>
    <property type="match status" value="1"/>
</dbReference>
<dbReference type="EC" id="2.4.99.17" evidence="10 13"/>
<dbReference type="Pfam" id="PF02547">
    <property type="entry name" value="Queuosine_synth"/>
    <property type="match status" value="1"/>
</dbReference>
<dbReference type="AlphaFoldDB" id="A0A1I3G850"/>
<dbReference type="RefSeq" id="WP_092049694.1">
    <property type="nucleotide sequence ID" value="NZ_FOQD01000006.1"/>
</dbReference>
<keyword evidence="7 13" id="KW-0671">Queuosine biosynthesis</keyword>
<dbReference type="FunFam" id="3.40.1780.10:FF:000001">
    <property type="entry name" value="S-adenosylmethionine:tRNA ribosyltransferase-isomerase"/>
    <property type="match status" value="1"/>
</dbReference>
<dbReference type="GO" id="GO:0051075">
    <property type="term" value="F:S-adenosylmethionine:tRNA ribosyltransferase-isomerase activity"/>
    <property type="evidence" value="ECO:0007669"/>
    <property type="project" value="UniProtKB-EC"/>
</dbReference>
<evidence type="ECO:0000256" key="6">
    <source>
        <dbReference type="ARBA" id="ARBA00022691"/>
    </source>
</evidence>
<evidence type="ECO:0000256" key="3">
    <source>
        <dbReference type="ARBA" id="ARBA00011245"/>
    </source>
</evidence>
<reference evidence="15" key="1">
    <citation type="submission" date="2016-10" db="EMBL/GenBank/DDBJ databases">
        <authorList>
            <person name="Varghese N."/>
            <person name="Submissions S."/>
        </authorList>
    </citation>
    <scope>NUCLEOTIDE SEQUENCE [LARGE SCALE GENOMIC DNA]</scope>
    <source>
        <strain evidence="15">DSM 26348</strain>
    </source>
</reference>
<dbReference type="Proteomes" id="UP000199518">
    <property type="component" value="Unassembled WGS sequence"/>
</dbReference>
<dbReference type="SUPFAM" id="SSF111337">
    <property type="entry name" value="QueA-like"/>
    <property type="match status" value="1"/>
</dbReference>
<dbReference type="InterPro" id="IPR042118">
    <property type="entry name" value="QueA_dom1"/>
</dbReference>
<evidence type="ECO:0000313" key="14">
    <source>
        <dbReference type="EMBL" id="SFI19678.1"/>
    </source>
</evidence>
<evidence type="ECO:0000256" key="5">
    <source>
        <dbReference type="ARBA" id="ARBA00022679"/>
    </source>
</evidence>
<dbReference type="PANTHER" id="PTHR30307:SF0">
    <property type="entry name" value="S-ADENOSYLMETHIONINE:TRNA RIBOSYLTRANSFERASE-ISOMERASE"/>
    <property type="match status" value="1"/>
</dbReference>
<evidence type="ECO:0000256" key="8">
    <source>
        <dbReference type="ARBA" id="ARBA00052751"/>
    </source>
</evidence>
<evidence type="ECO:0000256" key="1">
    <source>
        <dbReference type="ARBA" id="ARBA00004496"/>
    </source>
</evidence>
<dbReference type="InterPro" id="IPR042119">
    <property type="entry name" value="QueA_dom2"/>
</dbReference>
<evidence type="ECO:0000256" key="13">
    <source>
        <dbReference type="HAMAP-Rule" id="MF_00113"/>
    </source>
</evidence>
<dbReference type="PANTHER" id="PTHR30307">
    <property type="entry name" value="S-ADENOSYLMETHIONINE:TRNA RIBOSYLTRANSFERASE-ISOMERASE"/>
    <property type="match status" value="1"/>
</dbReference>
<dbReference type="OrthoDB" id="9805933at2"/>
<organism evidence="14 15">
    <name type="scientific">Planctomicrobium piriforme</name>
    <dbReference type="NCBI Taxonomy" id="1576369"/>
    <lineage>
        <taxon>Bacteria</taxon>
        <taxon>Pseudomonadati</taxon>
        <taxon>Planctomycetota</taxon>
        <taxon>Planctomycetia</taxon>
        <taxon>Planctomycetales</taxon>
        <taxon>Planctomycetaceae</taxon>
        <taxon>Planctomicrobium</taxon>
    </lineage>
</organism>
<evidence type="ECO:0000256" key="11">
    <source>
        <dbReference type="ARBA" id="ARBA00069325"/>
    </source>
</evidence>
<gene>
    <name evidence="13" type="primary">queA</name>
    <name evidence="14" type="ORF">SAMN05421753_106233</name>
</gene>
<comment type="subunit">
    <text evidence="3 13">Monomer.</text>
</comment>
<accession>A0A1I3G850</accession>
<evidence type="ECO:0000256" key="10">
    <source>
        <dbReference type="ARBA" id="ARBA00066503"/>
    </source>
</evidence>
<evidence type="ECO:0000256" key="9">
    <source>
        <dbReference type="ARBA" id="ARBA00061210"/>
    </source>
</evidence>
<dbReference type="UniPathway" id="UPA00392"/>
<keyword evidence="5 13" id="KW-0808">Transferase</keyword>
<protein>
    <recommendedName>
        <fullName evidence="11 13">S-adenosylmethionine:tRNA ribosyltransferase-isomerase</fullName>
        <ecNumber evidence="10 13">2.4.99.17</ecNumber>
    </recommendedName>
    <alternativeName>
        <fullName evidence="12 13">Queuosine biosynthesis protein QueA</fullName>
    </alternativeName>
</protein>
<dbReference type="EMBL" id="FOQD01000006">
    <property type="protein sequence ID" value="SFI19678.1"/>
    <property type="molecule type" value="Genomic_DNA"/>
</dbReference>
<comment type="pathway">
    <text evidence="2 13">tRNA modification; tRNA-queuosine biosynthesis.</text>
</comment>
<comment type="subcellular location">
    <subcellularLocation>
        <location evidence="1 13">Cytoplasm</location>
    </subcellularLocation>
</comment>
<dbReference type="GO" id="GO:0005737">
    <property type="term" value="C:cytoplasm"/>
    <property type="evidence" value="ECO:0007669"/>
    <property type="project" value="UniProtKB-SubCell"/>
</dbReference>
<dbReference type="GO" id="GO:0008616">
    <property type="term" value="P:tRNA queuosine(34) biosynthetic process"/>
    <property type="evidence" value="ECO:0007669"/>
    <property type="project" value="UniProtKB-UniRule"/>
</dbReference>
<proteinExistence type="inferred from homology"/>
<dbReference type="HAMAP" id="MF_00113">
    <property type="entry name" value="QueA"/>
    <property type="match status" value="1"/>
</dbReference>
<keyword evidence="6 13" id="KW-0949">S-adenosyl-L-methionine</keyword>
<dbReference type="Gene3D" id="3.40.1780.10">
    <property type="entry name" value="QueA-like"/>
    <property type="match status" value="1"/>
</dbReference>
<dbReference type="STRING" id="1576369.SAMN05421753_106233"/>
<keyword evidence="15" id="KW-1185">Reference proteome</keyword>
<keyword evidence="14" id="KW-0413">Isomerase</keyword>